<evidence type="ECO:0000313" key="3">
    <source>
        <dbReference type="Proteomes" id="UP000324222"/>
    </source>
</evidence>
<name>A0A5B7GW27_PORTR</name>
<feature type="region of interest" description="Disordered" evidence="1">
    <location>
        <begin position="1"/>
        <end position="28"/>
    </location>
</feature>
<dbReference type="Proteomes" id="UP000324222">
    <property type="component" value="Unassembled WGS sequence"/>
</dbReference>
<dbReference type="EMBL" id="VSRR010019016">
    <property type="protein sequence ID" value="MPC61853.1"/>
    <property type="molecule type" value="Genomic_DNA"/>
</dbReference>
<protein>
    <submittedName>
        <fullName evidence="2">Uncharacterized protein</fullName>
    </submittedName>
</protein>
<evidence type="ECO:0000256" key="1">
    <source>
        <dbReference type="SAM" id="MobiDB-lite"/>
    </source>
</evidence>
<gene>
    <name evidence="2" type="ORF">E2C01_055930</name>
</gene>
<comment type="caution">
    <text evidence="2">The sequence shown here is derived from an EMBL/GenBank/DDBJ whole genome shotgun (WGS) entry which is preliminary data.</text>
</comment>
<keyword evidence="3" id="KW-1185">Reference proteome</keyword>
<proteinExistence type="predicted"/>
<dbReference type="AlphaFoldDB" id="A0A5B7GW27"/>
<organism evidence="2 3">
    <name type="scientific">Portunus trituberculatus</name>
    <name type="common">Swimming crab</name>
    <name type="synonym">Neptunus trituberculatus</name>
    <dbReference type="NCBI Taxonomy" id="210409"/>
    <lineage>
        <taxon>Eukaryota</taxon>
        <taxon>Metazoa</taxon>
        <taxon>Ecdysozoa</taxon>
        <taxon>Arthropoda</taxon>
        <taxon>Crustacea</taxon>
        <taxon>Multicrustacea</taxon>
        <taxon>Malacostraca</taxon>
        <taxon>Eumalacostraca</taxon>
        <taxon>Eucarida</taxon>
        <taxon>Decapoda</taxon>
        <taxon>Pleocyemata</taxon>
        <taxon>Brachyura</taxon>
        <taxon>Eubrachyura</taxon>
        <taxon>Portunoidea</taxon>
        <taxon>Portunidae</taxon>
        <taxon>Portuninae</taxon>
        <taxon>Portunus</taxon>
    </lineage>
</organism>
<reference evidence="2 3" key="1">
    <citation type="submission" date="2019-05" db="EMBL/GenBank/DDBJ databases">
        <title>Another draft genome of Portunus trituberculatus and its Hox gene families provides insights of decapod evolution.</title>
        <authorList>
            <person name="Jeong J.-H."/>
            <person name="Song I."/>
            <person name="Kim S."/>
            <person name="Choi T."/>
            <person name="Kim D."/>
            <person name="Ryu S."/>
            <person name="Kim W."/>
        </authorList>
    </citation>
    <scope>NUCLEOTIDE SEQUENCE [LARGE SCALE GENOMIC DNA]</scope>
    <source>
        <tissue evidence="2">Muscle</tissue>
    </source>
</reference>
<evidence type="ECO:0000313" key="2">
    <source>
        <dbReference type="EMBL" id="MPC61853.1"/>
    </source>
</evidence>
<sequence length="81" mass="8979">MTVTATLEIPLEHHSGPQRPPRLGSRANVDIEAPGTSEGRLRLNWGRGFEDIDVRKQPIKLAQHRIHSSITTLGGKFNNNS</sequence>
<accession>A0A5B7GW27</accession>